<dbReference type="SUPFAM" id="SSF55874">
    <property type="entry name" value="ATPase domain of HSP90 chaperone/DNA topoisomerase II/histidine kinase"/>
    <property type="match status" value="1"/>
</dbReference>
<evidence type="ECO:0000256" key="4">
    <source>
        <dbReference type="ARBA" id="ARBA00022553"/>
    </source>
</evidence>
<accession>A0A2N6UEA5</accession>
<dbReference type="CDD" id="cd00082">
    <property type="entry name" value="HisKA"/>
    <property type="match status" value="1"/>
</dbReference>
<dbReference type="InterPro" id="IPR035965">
    <property type="entry name" value="PAS-like_dom_sf"/>
</dbReference>
<gene>
    <name evidence="12" type="ORF">CJ191_03935</name>
</gene>
<keyword evidence="9" id="KW-0812">Transmembrane</keyword>
<dbReference type="FunFam" id="1.10.287.130:FF:000001">
    <property type="entry name" value="Two-component sensor histidine kinase"/>
    <property type="match status" value="1"/>
</dbReference>
<keyword evidence="5" id="KW-0808">Transferase</keyword>
<comment type="catalytic activity">
    <reaction evidence="1">
        <text>ATP + protein L-histidine = ADP + protein N-phospho-L-histidine.</text>
        <dbReference type="EC" id="2.7.13.3"/>
    </reaction>
</comment>
<dbReference type="SMART" id="SM00387">
    <property type="entry name" value="HATPase_c"/>
    <property type="match status" value="1"/>
</dbReference>
<evidence type="ECO:0000256" key="6">
    <source>
        <dbReference type="ARBA" id="ARBA00022777"/>
    </source>
</evidence>
<dbReference type="PRINTS" id="PR00344">
    <property type="entry name" value="BCTRLSENSOR"/>
</dbReference>
<dbReference type="EC" id="2.7.13.3" evidence="3"/>
<evidence type="ECO:0000256" key="7">
    <source>
        <dbReference type="ARBA" id="ARBA00023012"/>
    </source>
</evidence>
<evidence type="ECO:0000256" key="1">
    <source>
        <dbReference type="ARBA" id="ARBA00000085"/>
    </source>
</evidence>
<dbReference type="Gene3D" id="6.10.340.10">
    <property type="match status" value="1"/>
</dbReference>
<dbReference type="GO" id="GO:0016036">
    <property type="term" value="P:cellular response to phosphate starvation"/>
    <property type="evidence" value="ECO:0007669"/>
    <property type="project" value="TreeGrafter"/>
</dbReference>
<dbReference type="Pfam" id="PF02518">
    <property type="entry name" value="HATPase_c"/>
    <property type="match status" value="1"/>
</dbReference>
<dbReference type="Gene3D" id="3.30.450.20">
    <property type="entry name" value="PAS domain"/>
    <property type="match status" value="1"/>
</dbReference>
<dbReference type="GO" id="GO:0005886">
    <property type="term" value="C:plasma membrane"/>
    <property type="evidence" value="ECO:0007669"/>
    <property type="project" value="TreeGrafter"/>
</dbReference>
<dbReference type="GO" id="GO:0004721">
    <property type="term" value="F:phosphoprotein phosphatase activity"/>
    <property type="evidence" value="ECO:0007669"/>
    <property type="project" value="TreeGrafter"/>
</dbReference>
<dbReference type="InterPro" id="IPR003661">
    <property type="entry name" value="HisK_dim/P_dom"/>
</dbReference>
<sequence>MQKLIQSITTVFALLFILYSVIFAFTVNRFVSDTVNDEIQNTLINVVSTIRPSFRSLDPIDITDNTLEFRSVKRTIQPMVNLNDRILIYDAKGNRVYTVGNEQLSNDLAFRDYEDNMDNQFQQEETEKNTIIYSYSERISNSKGDVLGYIQVLRNFPLNRPVKENIILIAVVMGLGAVSILVAFFVHFNRRMHLPILAINKQLNHIANNDYTIQYTPVDIEEFDEIGENINDLSNELALQEFQITNQTQRMNKLVDAMMLGVVMVDKDHIVRLANPAIYEILALDEQIEGRRFEEVLQSYRLIQMLNQASKTKEKINEEIYLYYPREVILDVNIIHLSYEEMDAYFDDESNEALTKPNDSEQIILLIYDITGIRHLEKVRSDFISNASHELKTPVTALQGFTEALLDGAIEDHDTAVDFVKIMQKESNRLGSLIKDILDLAKIEQDQVQQTSEWLTADELVEDVFQHLSGRAQDKHIELVKDISAQPDVSFKGDRGRILQVLTNLIHNAIIYNNPYGFVKVSIAEQENMIQFKISDNGIGIPQEDLPRIFERFYRVSKDRSTASGGTGLGLSIVRNILEQMGGSIEVDSIFGKGTSFTVNIPKLDLLELDEEDEEDEVVEY</sequence>
<dbReference type="PROSITE" id="PS50109">
    <property type="entry name" value="HIS_KIN"/>
    <property type="match status" value="1"/>
</dbReference>
<proteinExistence type="predicted"/>
<dbReference type="SMART" id="SM00388">
    <property type="entry name" value="HisKA"/>
    <property type="match status" value="1"/>
</dbReference>
<dbReference type="InterPro" id="IPR004358">
    <property type="entry name" value="Sig_transdc_His_kin-like_C"/>
</dbReference>
<dbReference type="OrthoDB" id="9813151at2"/>
<dbReference type="InterPro" id="IPR050351">
    <property type="entry name" value="BphY/WalK/GraS-like"/>
</dbReference>
<comment type="caution">
    <text evidence="12">The sequence shown here is derived from an EMBL/GenBank/DDBJ whole genome shotgun (WGS) entry which is preliminary data.</text>
</comment>
<keyword evidence="8 9" id="KW-0472">Membrane</keyword>
<keyword evidence="6 12" id="KW-0418">Kinase</keyword>
<feature type="domain" description="HAMP" evidence="11">
    <location>
        <begin position="190"/>
        <end position="242"/>
    </location>
</feature>
<dbReference type="InterPro" id="IPR036890">
    <property type="entry name" value="HATPase_C_sf"/>
</dbReference>
<dbReference type="InterPro" id="IPR005467">
    <property type="entry name" value="His_kinase_dom"/>
</dbReference>
<dbReference type="InterPro" id="IPR003594">
    <property type="entry name" value="HATPase_dom"/>
</dbReference>
<comment type="subcellular location">
    <subcellularLocation>
        <location evidence="2">Membrane</location>
    </subcellularLocation>
</comment>
<dbReference type="AlphaFoldDB" id="A0A2N6UEA5"/>
<dbReference type="PROSITE" id="PS50885">
    <property type="entry name" value="HAMP"/>
    <property type="match status" value="1"/>
</dbReference>
<evidence type="ECO:0000256" key="8">
    <source>
        <dbReference type="ARBA" id="ARBA00023136"/>
    </source>
</evidence>
<dbReference type="EMBL" id="PNHQ01000007">
    <property type="protein sequence ID" value="PMC79929.1"/>
    <property type="molecule type" value="Genomic_DNA"/>
</dbReference>
<keyword evidence="13" id="KW-1185">Reference proteome</keyword>
<dbReference type="FunFam" id="3.30.565.10:FF:000006">
    <property type="entry name" value="Sensor histidine kinase WalK"/>
    <property type="match status" value="1"/>
</dbReference>
<keyword evidence="7" id="KW-0902">Two-component regulatory system</keyword>
<dbReference type="Gene3D" id="1.10.287.130">
    <property type="match status" value="1"/>
</dbReference>
<dbReference type="InterPro" id="IPR003660">
    <property type="entry name" value="HAMP_dom"/>
</dbReference>
<feature type="domain" description="Histidine kinase" evidence="10">
    <location>
        <begin position="386"/>
        <end position="605"/>
    </location>
</feature>
<keyword evidence="9" id="KW-1133">Transmembrane helix</keyword>
<protein>
    <recommendedName>
        <fullName evidence="3">histidine kinase</fullName>
        <ecNumber evidence="3">2.7.13.3</ecNumber>
    </recommendedName>
</protein>
<dbReference type="GO" id="GO:0000155">
    <property type="term" value="F:phosphorelay sensor kinase activity"/>
    <property type="evidence" value="ECO:0007669"/>
    <property type="project" value="InterPro"/>
</dbReference>
<dbReference type="InterPro" id="IPR036097">
    <property type="entry name" value="HisK_dim/P_sf"/>
</dbReference>
<evidence type="ECO:0000256" key="3">
    <source>
        <dbReference type="ARBA" id="ARBA00012438"/>
    </source>
</evidence>
<evidence type="ECO:0000259" key="10">
    <source>
        <dbReference type="PROSITE" id="PS50109"/>
    </source>
</evidence>
<name>A0A2N6UEA5_9LACT</name>
<evidence type="ECO:0000313" key="12">
    <source>
        <dbReference type="EMBL" id="PMC79929.1"/>
    </source>
</evidence>
<keyword evidence="4" id="KW-0597">Phosphoprotein</keyword>
<evidence type="ECO:0000256" key="9">
    <source>
        <dbReference type="SAM" id="Phobius"/>
    </source>
</evidence>
<dbReference type="PANTHER" id="PTHR45453">
    <property type="entry name" value="PHOSPHATE REGULON SENSOR PROTEIN PHOR"/>
    <property type="match status" value="1"/>
</dbReference>
<dbReference type="Gene3D" id="3.30.565.10">
    <property type="entry name" value="Histidine kinase-like ATPase, C-terminal domain"/>
    <property type="match status" value="1"/>
</dbReference>
<evidence type="ECO:0000313" key="13">
    <source>
        <dbReference type="Proteomes" id="UP000235701"/>
    </source>
</evidence>
<dbReference type="CDD" id="cd00075">
    <property type="entry name" value="HATPase"/>
    <property type="match status" value="1"/>
</dbReference>
<evidence type="ECO:0000256" key="5">
    <source>
        <dbReference type="ARBA" id="ARBA00022679"/>
    </source>
</evidence>
<feature type="transmembrane region" description="Helical" evidence="9">
    <location>
        <begin position="166"/>
        <end position="186"/>
    </location>
</feature>
<dbReference type="SUPFAM" id="SSF47384">
    <property type="entry name" value="Homodimeric domain of signal transducing histidine kinase"/>
    <property type="match status" value="1"/>
</dbReference>
<dbReference type="SUPFAM" id="SSF55785">
    <property type="entry name" value="PYP-like sensor domain (PAS domain)"/>
    <property type="match status" value="1"/>
</dbReference>
<evidence type="ECO:0000259" key="11">
    <source>
        <dbReference type="PROSITE" id="PS50885"/>
    </source>
</evidence>
<evidence type="ECO:0000256" key="2">
    <source>
        <dbReference type="ARBA" id="ARBA00004370"/>
    </source>
</evidence>
<dbReference type="Pfam" id="PF00512">
    <property type="entry name" value="HisKA"/>
    <property type="match status" value="1"/>
</dbReference>
<organism evidence="12 13">
    <name type="scientific">Aerococcus viridans</name>
    <dbReference type="NCBI Taxonomy" id="1377"/>
    <lineage>
        <taxon>Bacteria</taxon>
        <taxon>Bacillati</taxon>
        <taxon>Bacillota</taxon>
        <taxon>Bacilli</taxon>
        <taxon>Lactobacillales</taxon>
        <taxon>Aerococcaceae</taxon>
        <taxon>Aerococcus</taxon>
    </lineage>
</organism>
<dbReference type="Proteomes" id="UP000235701">
    <property type="component" value="Unassembled WGS sequence"/>
</dbReference>
<dbReference type="RefSeq" id="WP_102199042.1">
    <property type="nucleotide sequence ID" value="NZ_PNHQ01000007.1"/>
</dbReference>
<dbReference type="PANTHER" id="PTHR45453:SF1">
    <property type="entry name" value="PHOSPHATE REGULON SENSOR PROTEIN PHOR"/>
    <property type="match status" value="1"/>
</dbReference>
<reference evidence="12 13" key="1">
    <citation type="submission" date="2017-09" db="EMBL/GenBank/DDBJ databases">
        <title>Bacterial strain isolated from the female urinary microbiota.</title>
        <authorList>
            <person name="Thomas-White K."/>
            <person name="Kumar N."/>
            <person name="Forster S."/>
            <person name="Putonti C."/>
            <person name="Lawley T."/>
            <person name="Wolfe A.J."/>
        </authorList>
    </citation>
    <scope>NUCLEOTIDE SEQUENCE [LARGE SCALE GENOMIC DNA]</scope>
    <source>
        <strain evidence="12 13">UMB0240</strain>
    </source>
</reference>